<evidence type="ECO:0000313" key="1">
    <source>
        <dbReference type="EMBL" id="THG99742.1"/>
    </source>
</evidence>
<organism evidence="1 2">
    <name type="scientific">Hermanssonia centrifuga</name>
    <dbReference type="NCBI Taxonomy" id="98765"/>
    <lineage>
        <taxon>Eukaryota</taxon>
        <taxon>Fungi</taxon>
        <taxon>Dikarya</taxon>
        <taxon>Basidiomycota</taxon>
        <taxon>Agaricomycotina</taxon>
        <taxon>Agaricomycetes</taxon>
        <taxon>Polyporales</taxon>
        <taxon>Meruliaceae</taxon>
        <taxon>Hermanssonia</taxon>
    </lineage>
</organism>
<dbReference type="Proteomes" id="UP000309038">
    <property type="component" value="Unassembled WGS sequence"/>
</dbReference>
<sequence>MLTGPSATRRTLNAYLPSTLDAMSAPGIADRTGIHKSCKSLEVVVNVLNDYCEAANALVAIQKKLAKAVREAASAKSINDIASNALTSSAAVLEAVSEVDSKFAKVTDKECDGISAEGCSSERGKDPR</sequence>
<evidence type="ECO:0000313" key="2">
    <source>
        <dbReference type="Proteomes" id="UP000309038"/>
    </source>
</evidence>
<keyword evidence="2" id="KW-1185">Reference proteome</keyword>
<protein>
    <submittedName>
        <fullName evidence="1">Uncharacterized protein</fullName>
    </submittedName>
</protein>
<dbReference type="EMBL" id="SGPJ01000070">
    <property type="protein sequence ID" value="THG99742.1"/>
    <property type="molecule type" value="Genomic_DNA"/>
</dbReference>
<gene>
    <name evidence="1" type="ORF">EW026_g2666</name>
</gene>
<dbReference type="AlphaFoldDB" id="A0A4V3XAZ6"/>
<proteinExistence type="predicted"/>
<comment type="caution">
    <text evidence="1">The sequence shown here is derived from an EMBL/GenBank/DDBJ whole genome shotgun (WGS) entry which is preliminary data.</text>
</comment>
<accession>A0A4V3XAZ6</accession>
<name>A0A4V3XAZ6_9APHY</name>
<reference evidence="1 2" key="1">
    <citation type="submission" date="2019-02" db="EMBL/GenBank/DDBJ databases">
        <title>Genome sequencing of the rare red list fungi Phlebia centrifuga.</title>
        <authorList>
            <person name="Buettner E."/>
            <person name="Kellner H."/>
        </authorList>
    </citation>
    <scope>NUCLEOTIDE SEQUENCE [LARGE SCALE GENOMIC DNA]</scope>
    <source>
        <strain evidence="1 2">DSM 108282</strain>
    </source>
</reference>